<evidence type="ECO:0000313" key="2">
    <source>
        <dbReference type="EMBL" id="TQJ02511.1"/>
    </source>
</evidence>
<keyword evidence="3" id="KW-1185">Reference proteome</keyword>
<feature type="region of interest" description="Disordered" evidence="1">
    <location>
        <begin position="1"/>
        <end position="22"/>
    </location>
</feature>
<accession>A0A542DHG8</accession>
<feature type="compositionally biased region" description="Basic and acidic residues" evidence="1">
    <location>
        <begin position="9"/>
        <end position="22"/>
    </location>
</feature>
<dbReference type="RefSeq" id="WP_141997569.1">
    <property type="nucleotide sequence ID" value="NZ_VFML01000001.1"/>
</dbReference>
<gene>
    <name evidence="2" type="ORF">FB471_2242</name>
</gene>
<dbReference type="AlphaFoldDB" id="A0A542DHG8"/>
<dbReference type="EMBL" id="VFML01000001">
    <property type="protein sequence ID" value="TQJ02511.1"/>
    <property type="molecule type" value="Genomic_DNA"/>
</dbReference>
<protein>
    <recommendedName>
        <fullName evidence="4">Bifunctional DNA primase/polymerase-like protein</fullName>
    </recommendedName>
</protein>
<dbReference type="Proteomes" id="UP000320876">
    <property type="component" value="Unassembled WGS sequence"/>
</dbReference>
<sequence>MNPLDELDWPARDGGTEPLDQPHHRLRAAAVRYVTHGWRVLPGSVWDGQRYTLGHVPTPVDGLVPVMLSGRSFGQPRQASSWWSVAPYTILARAGADFDVVSAPTPLVGRALQHGALFHAKAPVFGVGARAWLLVRPGFRLRRVPGVRLAEQGSVVALPPTPLPGGQLRWWTSPEQTGWCPGDGDAAQAALMAALDRPEPR</sequence>
<reference evidence="2 3" key="1">
    <citation type="submission" date="2019-06" db="EMBL/GenBank/DDBJ databases">
        <title>Sequencing the genomes of 1000 actinobacteria strains.</title>
        <authorList>
            <person name="Klenk H.-P."/>
        </authorList>
    </citation>
    <scope>NUCLEOTIDE SEQUENCE [LARGE SCALE GENOMIC DNA]</scope>
    <source>
        <strain evidence="2 3">DSM 45679</strain>
    </source>
</reference>
<evidence type="ECO:0008006" key="4">
    <source>
        <dbReference type="Google" id="ProtNLM"/>
    </source>
</evidence>
<organism evidence="2 3">
    <name type="scientific">Amycolatopsis cihanbeyliensis</name>
    <dbReference type="NCBI Taxonomy" id="1128664"/>
    <lineage>
        <taxon>Bacteria</taxon>
        <taxon>Bacillati</taxon>
        <taxon>Actinomycetota</taxon>
        <taxon>Actinomycetes</taxon>
        <taxon>Pseudonocardiales</taxon>
        <taxon>Pseudonocardiaceae</taxon>
        <taxon>Amycolatopsis</taxon>
    </lineage>
</organism>
<dbReference type="OrthoDB" id="3397040at2"/>
<comment type="caution">
    <text evidence="2">The sequence shown here is derived from an EMBL/GenBank/DDBJ whole genome shotgun (WGS) entry which is preliminary data.</text>
</comment>
<proteinExistence type="predicted"/>
<evidence type="ECO:0000256" key="1">
    <source>
        <dbReference type="SAM" id="MobiDB-lite"/>
    </source>
</evidence>
<name>A0A542DHG8_AMYCI</name>
<evidence type="ECO:0000313" key="3">
    <source>
        <dbReference type="Proteomes" id="UP000320876"/>
    </source>
</evidence>